<evidence type="ECO:0000313" key="3">
    <source>
        <dbReference type="Proteomes" id="UP001266305"/>
    </source>
</evidence>
<accession>A0ABQ9V7P3</accession>
<protein>
    <submittedName>
        <fullName evidence="2">Uncharacterized protein</fullName>
    </submittedName>
</protein>
<name>A0ABQ9V7P3_SAGOE</name>
<gene>
    <name evidence="2" type="ORF">P7K49_018278</name>
</gene>
<dbReference type="EMBL" id="JASSZA010000008">
    <property type="protein sequence ID" value="KAK2104422.1"/>
    <property type="molecule type" value="Genomic_DNA"/>
</dbReference>
<feature type="compositionally biased region" description="Polar residues" evidence="1">
    <location>
        <begin position="45"/>
        <end position="56"/>
    </location>
</feature>
<proteinExistence type="predicted"/>
<feature type="region of interest" description="Disordered" evidence="1">
    <location>
        <begin position="1"/>
        <end position="81"/>
    </location>
</feature>
<sequence length="151" mass="16874">MQGEDEMQPHAEDPISKALPPKGEYLSSKHPCCLQLRQRQGHTGKGTNPEETQEAYTQEKMRDKGRNKGMRASAEGPGDQEWQWIAELAARGSMGGGREGQCWLQQATLPFQQQQQARDETWALLKTQLGADGASDSRRTKVKRSLLLQVV</sequence>
<reference evidence="2 3" key="1">
    <citation type="submission" date="2023-05" db="EMBL/GenBank/DDBJ databases">
        <title>B98-5 Cell Line De Novo Hybrid Assembly: An Optical Mapping Approach.</title>
        <authorList>
            <person name="Kananen K."/>
            <person name="Auerbach J.A."/>
            <person name="Kautto E."/>
            <person name="Blachly J.S."/>
        </authorList>
    </citation>
    <scope>NUCLEOTIDE SEQUENCE [LARGE SCALE GENOMIC DNA]</scope>
    <source>
        <strain evidence="2">B95-8</strain>
        <tissue evidence="2">Cell line</tissue>
    </source>
</reference>
<evidence type="ECO:0000313" key="2">
    <source>
        <dbReference type="EMBL" id="KAK2104422.1"/>
    </source>
</evidence>
<comment type="caution">
    <text evidence="2">The sequence shown here is derived from an EMBL/GenBank/DDBJ whole genome shotgun (WGS) entry which is preliminary data.</text>
</comment>
<feature type="compositionally biased region" description="Basic and acidic residues" evidence="1">
    <location>
        <begin position="57"/>
        <end position="66"/>
    </location>
</feature>
<dbReference type="Proteomes" id="UP001266305">
    <property type="component" value="Unassembled WGS sequence"/>
</dbReference>
<evidence type="ECO:0000256" key="1">
    <source>
        <dbReference type="SAM" id="MobiDB-lite"/>
    </source>
</evidence>
<organism evidence="2 3">
    <name type="scientific">Saguinus oedipus</name>
    <name type="common">Cotton-top tamarin</name>
    <name type="synonym">Oedipomidas oedipus</name>
    <dbReference type="NCBI Taxonomy" id="9490"/>
    <lineage>
        <taxon>Eukaryota</taxon>
        <taxon>Metazoa</taxon>
        <taxon>Chordata</taxon>
        <taxon>Craniata</taxon>
        <taxon>Vertebrata</taxon>
        <taxon>Euteleostomi</taxon>
        <taxon>Mammalia</taxon>
        <taxon>Eutheria</taxon>
        <taxon>Euarchontoglires</taxon>
        <taxon>Primates</taxon>
        <taxon>Haplorrhini</taxon>
        <taxon>Platyrrhini</taxon>
        <taxon>Cebidae</taxon>
        <taxon>Callitrichinae</taxon>
        <taxon>Saguinus</taxon>
    </lineage>
</organism>
<keyword evidence="3" id="KW-1185">Reference proteome</keyword>